<gene>
    <name evidence="2" type="ORF">G6F64_014935</name>
</gene>
<feature type="region of interest" description="Disordered" evidence="1">
    <location>
        <begin position="53"/>
        <end position="87"/>
    </location>
</feature>
<reference evidence="2" key="1">
    <citation type="journal article" date="2020" name="Microb. Genom.">
        <title>Genetic diversity of clinical and environmental Mucorales isolates obtained from an investigation of mucormycosis cases among solid organ transplant recipients.</title>
        <authorList>
            <person name="Nguyen M.H."/>
            <person name="Kaul D."/>
            <person name="Muto C."/>
            <person name="Cheng S.J."/>
            <person name="Richter R.A."/>
            <person name="Bruno V.M."/>
            <person name="Liu G."/>
            <person name="Beyhan S."/>
            <person name="Sundermann A.J."/>
            <person name="Mounaud S."/>
            <person name="Pasculle A.W."/>
            <person name="Nierman W.C."/>
            <person name="Driscoll E."/>
            <person name="Cumbie R."/>
            <person name="Clancy C.J."/>
            <person name="Dupont C.L."/>
        </authorList>
    </citation>
    <scope>NUCLEOTIDE SEQUENCE</scope>
    <source>
        <strain evidence="2">GL11</strain>
    </source>
</reference>
<keyword evidence="3" id="KW-1185">Reference proteome</keyword>
<dbReference type="AlphaFoldDB" id="A0A9P6WSJ4"/>
<evidence type="ECO:0000256" key="1">
    <source>
        <dbReference type="SAM" id="MobiDB-lite"/>
    </source>
</evidence>
<comment type="caution">
    <text evidence="2">The sequence shown here is derived from an EMBL/GenBank/DDBJ whole genome shotgun (WGS) entry which is preliminary data.</text>
</comment>
<protein>
    <submittedName>
        <fullName evidence="2">Uncharacterized protein</fullName>
    </submittedName>
</protein>
<evidence type="ECO:0000313" key="3">
    <source>
        <dbReference type="Proteomes" id="UP000716291"/>
    </source>
</evidence>
<dbReference type="Proteomes" id="UP000716291">
    <property type="component" value="Unassembled WGS sequence"/>
</dbReference>
<accession>A0A9P6WSJ4</accession>
<sequence length="87" mass="8531">MVALRRAAGRYPRAVRTGLRVSGQGHAGIRRAVVPPRAGTEPVTVLVARPGGAAGAAPGQRAGCGRSRAGRPAAAGAGRAGDASPGR</sequence>
<dbReference type="EMBL" id="JAANQT010010293">
    <property type="protein sequence ID" value="KAG1275265.1"/>
    <property type="molecule type" value="Genomic_DNA"/>
</dbReference>
<organism evidence="2 3">
    <name type="scientific">Rhizopus oryzae</name>
    <name type="common">Mucormycosis agent</name>
    <name type="synonym">Rhizopus arrhizus var. delemar</name>
    <dbReference type="NCBI Taxonomy" id="64495"/>
    <lineage>
        <taxon>Eukaryota</taxon>
        <taxon>Fungi</taxon>
        <taxon>Fungi incertae sedis</taxon>
        <taxon>Mucoromycota</taxon>
        <taxon>Mucoromycotina</taxon>
        <taxon>Mucoromycetes</taxon>
        <taxon>Mucorales</taxon>
        <taxon>Mucorineae</taxon>
        <taxon>Rhizopodaceae</taxon>
        <taxon>Rhizopus</taxon>
    </lineage>
</organism>
<name>A0A9P6WSJ4_RHIOR</name>
<proteinExistence type="predicted"/>
<evidence type="ECO:0000313" key="2">
    <source>
        <dbReference type="EMBL" id="KAG1275265.1"/>
    </source>
</evidence>